<organism evidence="1 2">
    <name type="scientific">Sulfobacillus thermotolerans</name>
    <dbReference type="NCBI Taxonomy" id="338644"/>
    <lineage>
        <taxon>Bacteria</taxon>
        <taxon>Bacillati</taxon>
        <taxon>Bacillota</taxon>
        <taxon>Clostridia</taxon>
        <taxon>Eubacteriales</taxon>
        <taxon>Clostridiales Family XVII. Incertae Sedis</taxon>
        <taxon>Sulfobacillus</taxon>
    </lineage>
</organism>
<evidence type="ECO:0000313" key="1">
    <source>
        <dbReference type="EMBL" id="AUW94189.1"/>
    </source>
</evidence>
<accession>A0ABM6RS71</accession>
<protein>
    <submittedName>
        <fullName evidence="1">Uncharacterized protein</fullName>
    </submittedName>
</protein>
<dbReference type="Proteomes" id="UP000325292">
    <property type="component" value="Chromosome"/>
</dbReference>
<reference evidence="1 2" key="1">
    <citation type="journal article" date="2019" name="Sci. Rep.">
        <title>Sulfobacillus thermotolerans: new insights into resistance and metabolic capacities of acidophilic chemolithotrophs.</title>
        <authorList>
            <person name="Panyushkina A.E."/>
            <person name="Babenko V.V."/>
            <person name="Nikitina A.S."/>
            <person name="Selezneva O.V."/>
            <person name="Tsaplina I.A."/>
            <person name="Letarova M.A."/>
            <person name="Kostryukova E.S."/>
            <person name="Letarov A.V."/>
        </authorList>
    </citation>
    <scope>NUCLEOTIDE SEQUENCE [LARGE SCALE GENOMIC DNA]</scope>
    <source>
        <strain evidence="1 2">Kr1</strain>
    </source>
</reference>
<evidence type="ECO:0000313" key="2">
    <source>
        <dbReference type="Proteomes" id="UP000325292"/>
    </source>
</evidence>
<gene>
    <name evidence="1" type="ORF">BXT84_09715</name>
</gene>
<dbReference type="EMBL" id="CP019454">
    <property type="protein sequence ID" value="AUW94189.1"/>
    <property type="molecule type" value="Genomic_DNA"/>
</dbReference>
<keyword evidence="2" id="KW-1185">Reference proteome</keyword>
<proteinExistence type="predicted"/>
<sequence length="63" mass="7042">MSIPFCQNGEIMADVGLPGFSVLMRVGPGIMFEMAKHYQHPLFWTIGHDGGKIKRQYTVFQAG</sequence>
<name>A0ABM6RS71_9FIRM</name>